<reference evidence="7" key="1">
    <citation type="submission" date="2025-08" db="UniProtKB">
        <authorList>
            <consortium name="RefSeq"/>
        </authorList>
    </citation>
    <scope>IDENTIFICATION</scope>
</reference>
<feature type="chain" id="PRO_5046136636" evidence="4">
    <location>
        <begin position="22"/>
        <end position="416"/>
    </location>
</feature>
<dbReference type="PANTHER" id="PTHR48081:SF8">
    <property type="entry name" value="ALPHA_BETA HYDROLASE FOLD-3 DOMAIN-CONTAINING PROTEIN-RELATED"/>
    <property type="match status" value="1"/>
</dbReference>
<dbReference type="Proteomes" id="UP000694888">
    <property type="component" value="Unplaced"/>
</dbReference>
<dbReference type="GO" id="GO:0016787">
    <property type="term" value="F:hydrolase activity"/>
    <property type="evidence" value="ECO:0007669"/>
    <property type="project" value="UniProtKB-KW"/>
</dbReference>
<feature type="domain" description="Alpha/beta hydrolase fold-3" evidence="5">
    <location>
        <begin position="324"/>
        <end position="388"/>
    </location>
</feature>
<dbReference type="InterPro" id="IPR013094">
    <property type="entry name" value="AB_hydrolase_3"/>
</dbReference>
<dbReference type="Gene3D" id="3.40.50.1820">
    <property type="entry name" value="alpha/beta hydrolase"/>
    <property type="match status" value="1"/>
</dbReference>
<feature type="domain" description="Alpha/beta hydrolase fold-3" evidence="5">
    <location>
        <begin position="122"/>
        <end position="260"/>
    </location>
</feature>
<name>A0ABM0K5P7_APLCA</name>
<accession>A0ABM0K5P7</accession>
<evidence type="ECO:0000256" key="4">
    <source>
        <dbReference type="SAM" id="SignalP"/>
    </source>
</evidence>
<dbReference type="PROSITE" id="PS01174">
    <property type="entry name" value="LIPASE_GDXG_SER"/>
    <property type="match status" value="1"/>
</dbReference>
<dbReference type="SUPFAM" id="SSF53474">
    <property type="entry name" value="alpha/beta-Hydrolases"/>
    <property type="match status" value="1"/>
</dbReference>
<gene>
    <name evidence="7" type="primary">LOC101855754</name>
</gene>
<dbReference type="PANTHER" id="PTHR48081">
    <property type="entry name" value="AB HYDROLASE SUPERFAMILY PROTEIN C4A8.06C"/>
    <property type="match status" value="1"/>
</dbReference>
<keyword evidence="6" id="KW-1185">Reference proteome</keyword>
<dbReference type="InterPro" id="IPR017157">
    <property type="entry name" value="Arylacetamide_deacetylase"/>
</dbReference>
<evidence type="ECO:0000256" key="1">
    <source>
        <dbReference type="ARBA" id="ARBA00010515"/>
    </source>
</evidence>
<dbReference type="RefSeq" id="XP_005109338.2">
    <property type="nucleotide sequence ID" value="XM_005109281.2"/>
</dbReference>
<sequence>MSKIGSALVAVLTAIAAVTLTHYMDTQVPEGVPEVWNARILDAALRTNGKLILSLHDLGVPGGITWWTRAMVSTVLKTLITGSPFGKGNDPELKITDTEYAGVPVRVYEPQSLSGEGRRPVMVYYHGGGWSWLDVDVYDASTRELAMKVPMVLVSVGYRQSPEHAHPIPLEDCLRVTEYVIKHADDLQLDPKRVSIAGDSAGGHLTAAVALQLREKIKIQVPIYPCLQLLDLQTPSYIENRNFIPGMLNDVSMLSYWMNYGNISYQWMPDFLANNHTSPELKRSKYASRISPKWYMPEHIRTESLRRMDKRQDFGDSELSQKYESVLLDPLFAPLMADDKEYVGLPLTYVLTAGYDVLRDDGLIYAQRLKKAGVNVHLAHYQEGFHGMIFFFDGPIAFDVGKRAMQDLVSFLQENL</sequence>
<evidence type="ECO:0000313" key="7">
    <source>
        <dbReference type="RefSeq" id="XP_005109338.2"/>
    </source>
</evidence>
<dbReference type="Pfam" id="PF07859">
    <property type="entry name" value="Abhydrolase_3"/>
    <property type="match status" value="2"/>
</dbReference>
<comment type="similarity">
    <text evidence="1">Belongs to the 'GDXG' lipolytic enzyme family.</text>
</comment>
<dbReference type="GeneID" id="101855754"/>
<organism evidence="6 7">
    <name type="scientific">Aplysia californica</name>
    <name type="common">California sea hare</name>
    <dbReference type="NCBI Taxonomy" id="6500"/>
    <lineage>
        <taxon>Eukaryota</taxon>
        <taxon>Metazoa</taxon>
        <taxon>Spiralia</taxon>
        <taxon>Lophotrochozoa</taxon>
        <taxon>Mollusca</taxon>
        <taxon>Gastropoda</taxon>
        <taxon>Heterobranchia</taxon>
        <taxon>Euthyneura</taxon>
        <taxon>Tectipleura</taxon>
        <taxon>Aplysiida</taxon>
        <taxon>Aplysioidea</taxon>
        <taxon>Aplysiidae</taxon>
        <taxon>Aplysia</taxon>
    </lineage>
</organism>
<proteinExistence type="inferred from homology"/>
<keyword evidence="2 7" id="KW-0378">Hydrolase</keyword>
<dbReference type="InterPro" id="IPR050300">
    <property type="entry name" value="GDXG_lipolytic_enzyme"/>
</dbReference>
<feature type="active site" evidence="3">
    <location>
        <position position="200"/>
    </location>
</feature>
<keyword evidence="4" id="KW-0732">Signal</keyword>
<evidence type="ECO:0000313" key="6">
    <source>
        <dbReference type="Proteomes" id="UP000694888"/>
    </source>
</evidence>
<dbReference type="PIRSF" id="PIRSF037251">
    <property type="entry name" value="Arylacetamide_deacetylase"/>
    <property type="match status" value="1"/>
</dbReference>
<protein>
    <submittedName>
        <fullName evidence="7">Neutral cholesterol ester hydrolase 1</fullName>
    </submittedName>
</protein>
<evidence type="ECO:0000256" key="2">
    <source>
        <dbReference type="ARBA" id="ARBA00022801"/>
    </source>
</evidence>
<dbReference type="InterPro" id="IPR029058">
    <property type="entry name" value="AB_hydrolase_fold"/>
</dbReference>
<dbReference type="InterPro" id="IPR033140">
    <property type="entry name" value="Lipase_GDXG_put_SER_AS"/>
</dbReference>
<feature type="signal peptide" evidence="4">
    <location>
        <begin position="1"/>
        <end position="21"/>
    </location>
</feature>
<evidence type="ECO:0000259" key="5">
    <source>
        <dbReference type="Pfam" id="PF07859"/>
    </source>
</evidence>
<evidence type="ECO:0000256" key="3">
    <source>
        <dbReference type="PROSITE-ProRule" id="PRU10038"/>
    </source>
</evidence>